<protein>
    <submittedName>
        <fullName evidence="1">Zinc finger mym-type protein 1</fullName>
    </submittedName>
</protein>
<organism evidence="1 2">
    <name type="scientific">Plakobranchus ocellatus</name>
    <dbReference type="NCBI Taxonomy" id="259542"/>
    <lineage>
        <taxon>Eukaryota</taxon>
        <taxon>Metazoa</taxon>
        <taxon>Spiralia</taxon>
        <taxon>Lophotrochozoa</taxon>
        <taxon>Mollusca</taxon>
        <taxon>Gastropoda</taxon>
        <taxon>Heterobranchia</taxon>
        <taxon>Euthyneura</taxon>
        <taxon>Panpulmonata</taxon>
        <taxon>Sacoglossa</taxon>
        <taxon>Placobranchoidea</taxon>
        <taxon>Plakobranchidae</taxon>
        <taxon>Plakobranchus</taxon>
    </lineage>
</organism>
<dbReference type="PANTHER" id="PTHR37162">
    <property type="entry name" value="HAT FAMILY DIMERISATION DOMAINCONTAINING PROTEIN-RELATED"/>
    <property type="match status" value="1"/>
</dbReference>
<evidence type="ECO:0000313" key="2">
    <source>
        <dbReference type="Proteomes" id="UP000735302"/>
    </source>
</evidence>
<dbReference type="AlphaFoldDB" id="A0AAV4BQC4"/>
<keyword evidence="2" id="KW-1185">Reference proteome</keyword>
<dbReference type="EMBL" id="BLXT01005369">
    <property type="protein sequence ID" value="GFO22339.1"/>
    <property type="molecule type" value="Genomic_DNA"/>
</dbReference>
<accession>A0AAV4BQC4</accession>
<proteinExistence type="predicted"/>
<comment type="caution">
    <text evidence="1">The sequence shown here is derived from an EMBL/GenBank/DDBJ whole genome shotgun (WGS) entry which is preliminary data.</text>
</comment>
<reference evidence="1 2" key="1">
    <citation type="journal article" date="2021" name="Elife">
        <title>Chloroplast acquisition without the gene transfer in kleptoplastic sea slugs, Plakobranchus ocellatus.</title>
        <authorList>
            <person name="Maeda T."/>
            <person name="Takahashi S."/>
            <person name="Yoshida T."/>
            <person name="Shimamura S."/>
            <person name="Takaki Y."/>
            <person name="Nagai Y."/>
            <person name="Toyoda A."/>
            <person name="Suzuki Y."/>
            <person name="Arimoto A."/>
            <person name="Ishii H."/>
            <person name="Satoh N."/>
            <person name="Nishiyama T."/>
            <person name="Hasebe M."/>
            <person name="Maruyama T."/>
            <person name="Minagawa J."/>
            <person name="Obokata J."/>
            <person name="Shigenobu S."/>
        </authorList>
    </citation>
    <scope>NUCLEOTIDE SEQUENCE [LARGE SCALE GENOMIC DNA]</scope>
</reference>
<name>A0AAV4BQC4_9GAST</name>
<sequence>MEPCKKQWKGSYENSRQYNSKWEKEFSWLTKGSHGDAYCKNCQCTVASKHSNIKQHERSEKHKRKAPAQNQKMLDVISKPGEPKISDDVKSAELQLAAAMACHCSISAIDHLGEIIVKYGQGSTIGNIKIHRTKCANLIKNVLSPSLKEVVISNFKNKKYCIIVDEFTDVSTYKHLCILVRFFSDQLNAVSTFFLALVYVHEATAENIFNLIEEEIKKCNQTLENCLGFASDGASTMIGCNNSVGKDKGRITYVHTSKICVSFFSPLYSKCCRKITIEHCISSL</sequence>
<dbReference type="PANTHER" id="PTHR37162:SF1">
    <property type="entry name" value="BED-TYPE DOMAIN-CONTAINING PROTEIN"/>
    <property type="match status" value="1"/>
</dbReference>
<gene>
    <name evidence="1" type="ORF">PoB_004884400</name>
</gene>
<dbReference type="Proteomes" id="UP000735302">
    <property type="component" value="Unassembled WGS sequence"/>
</dbReference>
<evidence type="ECO:0000313" key="1">
    <source>
        <dbReference type="EMBL" id="GFO22339.1"/>
    </source>
</evidence>